<keyword evidence="2" id="KW-1185">Reference proteome</keyword>
<gene>
    <name evidence="1" type="ORF">AJ80_00605</name>
</gene>
<organism evidence="1 2">
    <name type="scientific">Polytolypa hystricis (strain UAMH7299)</name>
    <dbReference type="NCBI Taxonomy" id="1447883"/>
    <lineage>
        <taxon>Eukaryota</taxon>
        <taxon>Fungi</taxon>
        <taxon>Dikarya</taxon>
        <taxon>Ascomycota</taxon>
        <taxon>Pezizomycotina</taxon>
        <taxon>Eurotiomycetes</taxon>
        <taxon>Eurotiomycetidae</taxon>
        <taxon>Onygenales</taxon>
        <taxon>Onygenales incertae sedis</taxon>
        <taxon>Polytolypa</taxon>
    </lineage>
</organism>
<accession>A0A2B7Z4Q3</accession>
<comment type="caution">
    <text evidence="1">The sequence shown here is derived from an EMBL/GenBank/DDBJ whole genome shotgun (WGS) entry which is preliminary data.</text>
</comment>
<reference evidence="1 2" key="1">
    <citation type="submission" date="2017-10" db="EMBL/GenBank/DDBJ databases">
        <title>Comparative genomics in systemic dimorphic fungi from Ajellomycetaceae.</title>
        <authorList>
            <person name="Munoz J.F."/>
            <person name="Mcewen J.G."/>
            <person name="Clay O.K."/>
            <person name="Cuomo C.A."/>
        </authorList>
    </citation>
    <scope>NUCLEOTIDE SEQUENCE [LARGE SCALE GENOMIC DNA]</scope>
    <source>
        <strain evidence="1 2">UAMH7299</strain>
    </source>
</reference>
<protein>
    <submittedName>
        <fullName evidence="1">Uncharacterized protein</fullName>
    </submittedName>
</protein>
<dbReference type="Proteomes" id="UP000224634">
    <property type="component" value="Unassembled WGS sequence"/>
</dbReference>
<name>A0A2B7Z4Q3_POLH7</name>
<sequence length="228" mass="25128">MGQTIESTVGLPRDRAKSNDEIVSRIFRRYTMANAGEYGSGSSGVLIGYSGSNDGPSGHLMDPQGKLPSVQEQWKSRFPAEQVLKKPCRHNQARKSGRNEKKAMFSAGHGKVHGTYTHHCPITKRMSKQLTPIKARSAIDATGPIIKLRCLSISNSTSRDSGVVDGQVIANPPRSTQARQAARSLLLLLEIFWKPHHEIEHESPLPSVARSESIYQNLTTITRTWCNG</sequence>
<proteinExistence type="predicted"/>
<dbReference type="EMBL" id="PDNA01000004">
    <property type="protein sequence ID" value="PGH27817.1"/>
    <property type="molecule type" value="Genomic_DNA"/>
</dbReference>
<evidence type="ECO:0000313" key="2">
    <source>
        <dbReference type="Proteomes" id="UP000224634"/>
    </source>
</evidence>
<dbReference type="AlphaFoldDB" id="A0A2B7Z4Q3"/>
<evidence type="ECO:0000313" key="1">
    <source>
        <dbReference type="EMBL" id="PGH27817.1"/>
    </source>
</evidence>